<organism evidence="2 3">
    <name type="scientific">Bacillus carboniphilus</name>
    <dbReference type="NCBI Taxonomy" id="86663"/>
    <lineage>
        <taxon>Bacteria</taxon>
        <taxon>Bacillati</taxon>
        <taxon>Bacillota</taxon>
        <taxon>Bacilli</taxon>
        <taxon>Bacillales</taxon>
        <taxon>Bacillaceae</taxon>
        <taxon>Bacillus</taxon>
    </lineage>
</organism>
<keyword evidence="1" id="KW-0812">Transmembrane</keyword>
<accession>A0ABY9JV25</accession>
<keyword evidence="1" id="KW-0472">Membrane</keyword>
<gene>
    <name evidence="2" type="ORF">LC087_11625</name>
</gene>
<proteinExistence type="predicted"/>
<sequence length="217" mass="24941">MFFNWLQKSIFAIFTVVLAIIVGLNIYTSRGFQTIQPNVPPFFNLITLFCALGIVILILKYRTTINKILNKTHRFIVPICLVFSVFLQLLIVKLYAVNPTWDFGVIVNSSKEVLENGQLNEYFIHYPNNIFMVLILAFIGNIFSPTLQTYILANIFVITLCQFLIYRIGTKVAGKSTGLVTLFISVSFFPYLFFAPIIYTDMFSLLFTYTFKSNSRL</sequence>
<dbReference type="Proteomes" id="UP001197974">
    <property type="component" value="Chromosome"/>
</dbReference>
<evidence type="ECO:0000313" key="3">
    <source>
        <dbReference type="Proteomes" id="UP001197974"/>
    </source>
</evidence>
<name>A0ABY9JV25_9BACI</name>
<feature type="transmembrane region" description="Helical" evidence="1">
    <location>
        <begin position="42"/>
        <end position="63"/>
    </location>
</feature>
<feature type="transmembrane region" description="Helical" evidence="1">
    <location>
        <begin position="188"/>
        <end position="211"/>
    </location>
</feature>
<dbReference type="EMBL" id="CP129013">
    <property type="protein sequence ID" value="WLR41536.1"/>
    <property type="molecule type" value="Genomic_DNA"/>
</dbReference>
<evidence type="ECO:0000256" key="1">
    <source>
        <dbReference type="SAM" id="Phobius"/>
    </source>
</evidence>
<reference evidence="2 3" key="1">
    <citation type="submission" date="2023-06" db="EMBL/GenBank/DDBJ databases">
        <title>Five Gram-positive bacteria isolated from mangrove sediments in Shenzhen, Guangdong, China.</title>
        <authorList>
            <person name="Yu S."/>
            <person name="Zheng W."/>
            <person name="Huang Y."/>
        </authorList>
    </citation>
    <scope>NUCLEOTIDE SEQUENCE [LARGE SCALE GENOMIC DNA]</scope>
    <source>
        <strain evidence="2 3">SaN35-3</strain>
    </source>
</reference>
<evidence type="ECO:0008006" key="4">
    <source>
        <dbReference type="Google" id="ProtNLM"/>
    </source>
</evidence>
<feature type="transmembrane region" description="Helical" evidence="1">
    <location>
        <begin position="9"/>
        <end position="27"/>
    </location>
</feature>
<feature type="transmembrane region" description="Helical" evidence="1">
    <location>
        <begin position="123"/>
        <end position="143"/>
    </location>
</feature>
<feature type="transmembrane region" description="Helical" evidence="1">
    <location>
        <begin position="75"/>
        <end position="96"/>
    </location>
</feature>
<keyword evidence="1" id="KW-1133">Transmembrane helix</keyword>
<protein>
    <recommendedName>
        <fullName evidence="4">Glycosyltransferase RgtA/B/C/D-like domain-containing protein</fullName>
    </recommendedName>
</protein>
<feature type="transmembrane region" description="Helical" evidence="1">
    <location>
        <begin position="150"/>
        <end position="168"/>
    </location>
</feature>
<dbReference type="RefSeq" id="WP_306019589.1">
    <property type="nucleotide sequence ID" value="NZ_CP129013.1"/>
</dbReference>
<keyword evidence="3" id="KW-1185">Reference proteome</keyword>
<evidence type="ECO:0000313" key="2">
    <source>
        <dbReference type="EMBL" id="WLR41536.1"/>
    </source>
</evidence>